<dbReference type="CDD" id="cd16897">
    <property type="entry name" value="LYZ_C"/>
    <property type="match status" value="1"/>
</dbReference>
<keyword evidence="4" id="KW-1015">Disulfide bond</keyword>
<dbReference type="PROSITE" id="PS51348">
    <property type="entry name" value="GLYCOSYL_HYDROL_F22_2"/>
    <property type="match status" value="1"/>
</dbReference>
<dbReference type="InterPro" id="IPR023346">
    <property type="entry name" value="Lysozyme-like_dom_sf"/>
</dbReference>
<dbReference type="AlphaFoldDB" id="A0AAD9E6T8"/>
<comment type="caution">
    <text evidence="7">The sequence shown here is derived from an EMBL/GenBank/DDBJ whole genome shotgun (WGS) entry which is preliminary data.</text>
</comment>
<sequence length="182" mass="21122">MWKLLRYKPQLPQASLKNPHDGKIKRSKCAAIVKRSIMRLVVVVCLMWLAVCESRRLSRCEVVRIFKQQGLEGFEGFNLGNYVCMAYWESKWKTHKVRDSSEMGKDYGIFQINSFKWCEDGTVGGKNLCKLPCGDLLKDNLKASIDCLKLIVRREGLKSWDTWDNYCNGRKMSRWVRGCGLM</sequence>
<dbReference type="GO" id="GO:0042742">
    <property type="term" value="P:defense response to bacterium"/>
    <property type="evidence" value="ECO:0007669"/>
    <property type="project" value="UniProtKB-KW"/>
</dbReference>
<evidence type="ECO:0000256" key="2">
    <source>
        <dbReference type="ARBA" id="ARBA00012732"/>
    </source>
</evidence>
<dbReference type="PANTHER" id="PTHR11407:SF63">
    <property type="entry name" value="LYSOZYME C"/>
    <property type="match status" value="1"/>
</dbReference>
<dbReference type="Gene3D" id="1.10.530.10">
    <property type="match status" value="1"/>
</dbReference>
<dbReference type="SMART" id="SM00263">
    <property type="entry name" value="LYZ1"/>
    <property type="match status" value="1"/>
</dbReference>
<evidence type="ECO:0000256" key="5">
    <source>
        <dbReference type="RuleBase" id="RU004440"/>
    </source>
</evidence>
<feature type="domain" description="Glycosyl hydrolases family 22 (GH22)" evidence="6">
    <location>
        <begin position="129"/>
        <end position="147"/>
    </location>
</feature>
<dbReference type="PRINTS" id="PR00137">
    <property type="entry name" value="LYSOZYME"/>
</dbReference>
<dbReference type="InterPro" id="IPR000974">
    <property type="entry name" value="Glyco_hydro_22_lys"/>
</dbReference>
<name>A0AAD9E6T8_9TELE</name>
<gene>
    <name evidence="7" type="ORF">P4O66_005048</name>
</gene>
<reference evidence="7" key="1">
    <citation type="submission" date="2023-03" db="EMBL/GenBank/DDBJ databases">
        <title>Electrophorus voltai genome.</title>
        <authorList>
            <person name="Bian C."/>
        </authorList>
    </citation>
    <scope>NUCLEOTIDE SEQUENCE</scope>
    <source>
        <strain evidence="7">CB-2022</strain>
        <tissue evidence="7">Muscle</tissue>
    </source>
</reference>
<protein>
    <recommendedName>
        <fullName evidence="2">lysozyme</fullName>
        <ecNumber evidence="2">3.2.1.17</ecNumber>
    </recommendedName>
</protein>
<keyword evidence="8" id="KW-1185">Reference proteome</keyword>
<dbReference type="Pfam" id="PF00062">
    <property type="entry name" value="Lys"/>
    <property type="match status" value="1"/>
</dbReference>
<comment type="similarity">
    <text evidence="1 5">Belongs to the glycosyl hydrolase 22 family.</text>
</comment>
<keyword evidence="3" id="KW-0081">Bacteriolytic enzyme</keyword>
<evidence type="ECO:0000259" key="6">
    <source>
        <dbReference type="PROSITE" id="PS00128"/>
    </source>
</evidence>
<keyword evidence="3" id="KW-0929">Antimicrobial</keyword>
<dbReference type="InterPro" id="IPR001916">
    <property type="entry name" value="Glyco_hydro_22"/>
</dbReference>
<proteinExistence type="inferred from homology"/>
<dbReference type="Proteomes" id="UP001239994">
    <property type="component" value="Unassembled WGS sequence"/>
</dbReference>
<evidence type="ECO:0000313" key="7">
    <source>
        <dbReference type="EMBL" id="KAK1806539.1"/>
    </source>
</evidence>
<evidence type="ECO:0000256" key="4">
    <source>
        <dbReference type="ARBA" id="ARBA00023157"/>
    </source>
</evidence>
<evidence type="ECO:0000256" key="1">
    <source>
        <dbReference type="ARBA" id="ARBA00010859"/>
    </source>
</evidence>
<dbReference type="SUPFAM" id="SSF53955">
    <property type="entry name" value="Lysozyme-like"/>
    <property type="match status" value="1"/>
</dbReference>
<organism evidence="7 8">
    <name type="scientific">Electrophorus voltai</name>
    <dbReference type="NCBI Taxonomy" id="2609070"/>
    <lineage>
        <taxon>Eukaryota</taxon>
        <taxon>Metazoa</taxon>
        <taxon>Chordata</taxon>
        <taxon>Craniata</taxon>
        <taxon>Vertebrata</taxon>
        <taxon>Euteleostomi</taxon>
        <taxon>Actinopterygii</taxon>
        <taxon>Neopterygii</taxon>
        <taxon>Teleostei</taxon>
        <taxon>Ostariophysi</taxon>
        <taxon>Gymnotiformes</taxon>
        <taxon>Gymnotoidei</taxon>
        <taxon>Gymnotidae</taxon>
        <taxon>Electrophorus</taxon>
    </lineage>
</organism>
<evidence type="ECO:0000256" key="3">
    <source>
        <dbReference type="ARBA" id="ARBA00022638"/>
    </source>
</evidence>
<dbReference type="EMBL" id="JAROKS010000001">
    <property type="protein sequence ID" value="KAK1806539.1"/>
    <property type="molecule type" value="Genomic_DNA"/>
</dbReference>
<accession>A0AAD9E6T8</accession>
<dbReference type="EC" id="3.2.1.17" evidence="2"/>
<dbReference type="GO" id="GO:0003796">
    <property type="term" value="F:lysozyme activity"/>
    <property type="evidence" value="ECO:0007669"/>
    <property type="project" value="UniProtKB-EC"/>
</dbReference>
<dbReference type="GO" id="GO:0031640">
    <property type="term" value="P:killing of cells of another organism"/>
    <property type="evidence" value="ECO:0007669"/>
    <property type="project" value="UniProtKB-KW"/>
</dbReference>
<dbReference type="PROSITE" id="PS00128">
    <property type="entry name" value="GLYCOSYL_HYDROL_F22_1"/>
    <property type="match status" value="1"/>
</dbReference>
<evidence type="ECO:0000313" key="8">
    <source>
        <dbReference type="Proteomes" id="UP001239994"/>
    </source>
</evidence>
<dbReference type="PANTHER" id="PTHR11407">
    <property type="entry name" value="LYSOZYME C"/>
    <property type="match status" value="1"/>
</dbReference>
<dbReference type="FunFam" id="1.10.530.10:FF:000001">
    <property type="entry name" value="Lysozyme C"/>
    <property type="match status" value="1"/>
</dbReference>
<dbReference type="PRINTS" id="PR00135">
    <property type="entry name" value="LYZLACT"/>
</dbReference>
<dbReference type="InterPro" id="IPR019799">
    <property type="entry name" value="Glyco_hydro_22_CS"/>
</dbReference>